<evidence type="ECO:0000259" key="6">
    <source>
        <dbReference type="Pfam" id="PF12832"/>
    </source>
</evidence>
<protein>
    <submittedName>
        <fullName evidence="7">Putative MFS_1 like family-like protein 1</fullName>
    </submittedName>
</protein>
<dbReference type="Gene3D" id="1.20.1250.20">
    <property type="entry name" value="MFS general substrate transporter like domains"/>
    <property type="match status" value="1"/>
</dbReference>
<dbReference type="Pfam" id="PF12832">
    <property type="entry name" value="MFS_1_like"/>
    <property type="match status" value="1"/>
</dbReference>
<feature type="domain" description="Major facilitator superfamily associated" evidence="6">
    <location>
        <begin position="34"/>
        <end position="97"/>
    </location>
</feature>
<dbReference type="AlphaFoldDB" id="A0A8J5JD56"/>
<organism evidence="7 8">
    <name type="scientific">Homarus americanus</name>
    <name type="common">American lobster</name>
    <dbReference type="NCBI Taxonomy" id="6706"/>
    <lineage>
        <taxon>Eukaryota</taxon>
        <taxon>Metazoa</taxon>
        <taxon>Ecdysozoa</taxon>
        <taxon>Arthropoda</taxon>
        <taxon>Crustacea</taxon>
        <taxon>Multicrustacea</taxon>
        <taxon>Malacostraca</taxon>
        <taxon>Eumalacostraca</taxon>
        <taxon>Eucarida</taxon>
        <taxon>Decapoda</taxon>
        <taxon>Pleocyemata</taxon>
        <taxon>Astacidea</taxon>
        <taxon>Nephropoidea</taxon>
        <taxon>Nephropidae</taxon>
        <taxon>Homarus</taxon>
    </lineage>
</organism>
<evidence type="ECO:0000256" key="1">
    <source>
        <dbReference type="ARBA" id="ARBA00004141"/>
    </source>
</evidence>
<keyword evidence="2 5" id="KW-0812">Transmembrane</keyword>
<name>A0A8J5JD56_HOMAM</name>
<feature type="transmembrane region" description="Helical" evidence="5">
    <location>
        <begin position="108"/>
        <end position="125"/>
    </location>
</feature>
<dbReference type="Proteomes" id="UP000747542">
    <property type="component" value="Unassembled WGS sequence"/>
</dbReference>
<evidence type="ECO:0000313" key="7">
    <source>
        <dbReference type="EMBL" id="KAG7155775.1"/>
    </source>
</evidence>
<accession>A0A8J5JD56</accession>
<keyword evidence="4 5" id="KW-0472">Membrane</keyword>
<evidence type="ECO:0000256" key="3">
    <source>
        <dbReference type="ARBA" id="ARBA00022989"/>
    </source>
</evidence>
<evidence type="ECO:0000256" key="2">
    <source>
        <dbReference type="ARBA" id="ARBA00022692"/>
    </source>
</evidence>
<feature type="transmembrane region" description="Helical" evidence="5">
    <location>
        <begin position="67"/>
        <end position="88"/>
    </location>
</feature>
<proteinExistence type="predicted"/>
<comment type="subcellular location">
    <subcellularLocation>
        <location evidence="1">Membrane</location>
        <topology evidence="1">Multi-pass membrane protein</topology>
    </subcellularLocation>
</comment>
<dbReference type="EMBL" id="JAHLQT010040590">
    <property type="protein sequence ID" value="KAG7155775.1"/>
    <property type="molecule type" value="Genomic_DNA"/>
</dbReference>
<dbReference type="SUPFAM" id="SSF103473">
    <property type="entry name" value="MFS general substrate transporter"/>
    <property type="match status" value="1"/>
</dbReference>
<reference evidence="7" key="1">
    <citation type="journal article" date="2021" name="Sci. Adv.">
        <title>The American lobster genome reveals insights on longevity, neural, and immune adaptations.</title>
        <authorList>
            <person name="Polinski J.M."/>
            <person name="Zimin A.V."/>
            <person name="Clark K.F."/>
            <person name="Kohn A.B."/>
            <person name="Sadowski N."/>
            <person name="Timp W."/>
            <person name="Ptitsyn A."/>
            <person name="Khanna P."/>
            <person name="Romanova D.Y."/>
            <person name="Williams P."/>
            <person name="Greenwood S.J."/>
            <person name="Moroz L.L."/>
            <person name="Walt D.R."/>
            <person name="Bodnar A.G."/>
        </authorList>
    </citation>
    <scope>NUCLEOTIDE SEQUENCE</scope>
    <source>
        <strain evidence="7">GMGI-L3</strain>
    </source>
</reference>
<evidence type="ECO:0000313" key="8">
    <source>
        <dbReference type="Proteomes" id="UP000747542"/>
    </source>
</evidence>
<dbReference type="GO" id="GO:0016020">
    <property type="term" value="C:membrane"/>
    <property type="evidence" value="ECO:0007669"/>
    <property type="project" value="UniProtKB-SubCell"/>
</dbReference>
<keyword evidence="3 5" id="KW-1133">Transmembrane helix</keyword>
<evidence type="ECO:0000256" key="4">
    <source>
        <dbReference type="ARBA" id="ARBA00023136"/>
    </source>
</evidence>
<gene>
    <name evidence="7" type="ORF">Hamer_G026297</name>
</gene>
<evidence type="ECO:0000256" key="5">
    <source>
        <dbReference type="SAM" id="Phobius"/>
    </source>
</evidence>
<keyword evidence="8" id="KW-1185">Reference proteome</keyword>
<dbReference type="InterPro" id="IPR036259">
    <property type="entry name" value="MFS_trans_sf"/>
</dbReference>
<feature type="transmembrane region" description="Helical" evidence="5">
    <location>
        <begin position="33"/>
        <end position="55"/>
    </location>
</feature>
<comment type="caution">
    <text evidence="7">The sequence shown here is derived from an EMBL/GenBank/DDBJ whole genome shotgun (WGS) entry which is preliminary data.</text>
</comment>
<dbReference type="InterPro" id="IPR024989">
    <property type="entry name" value="MFS_assoc_dom"/>
</dbReference>
<sequence>MKTLKPPLKTMTVIRLHKGFRGFIKDLINPDTLIFKLIYFLYLAGVVIIWPQLTIHQQALGLTTSQTGVFSMVISGITVIMPIFAGIIGDKLGSYKVGICGILLGIEWVYGVLLGIEWVCVGFCWV</sequence>